<proteinExistence type="predicted"/>
<reference evidence="1 2" key="1">
    <citation type="submission" date="2019-09" db="EMBL/GenBank/DDBJ databases">
        <authorList>
            <person name="Pidcock S.E."/>
            <person name="Huws S.A."/>
        </authorList>
    </citation>
    <scope>NUCLEOTIDE SEQUENCE [LARGE SCALE GENOMIC DNA]</scope>
    <source>
        <strain evidence="1 2">MZ8</strain>
    </source>
</reference>
<reference evidence="1 2" key="2">
    <citation type="submission" date="2020-03" db="EMBL/GenBank/DDBJ databases">
        <title>Investigating the evolutionary divergence of the Butyrivibrio group.</title>
        <authorList>
            <person name="Skvortsov T."/>
            <person name="Santos F.G."/>
            <person name="Ting K.S."/>
            <person name="Creevey C.J."/>
        </authorList>
    </citation>
    <scope>NUCLEOTIDE SEQUENCE [LARGE SCALE GENOMIC DNA]</scope>
    <source>
        <strain evidence="1 2">MZ8</strain>
    </source>
</reference>
<protein>
    <recommendedName>
        <fullName evidence="3">Acyl-coenzyme A:6-aminopenicillanic acid acyl-transferase</fullName>
    </recommendedName>
</protein>
<dbReference type="Gene3D" id="3.60.60.10">
    <property type="entry name" value="Penicillin V Acylase, Chain A"/>
    <property type="match status" value="1"/>
</dbReference>
<dbReference type="RefSeq" id="WP_143096670.1">
    <property type="nucleotide sequence ID" value="NZ_VTVE01000005.1"/>
</dbReference>
<dbReference type="Proteomes" id="UP000473091">
    <property type="component" value="Unassembled WGS sequence"/>
</dbReference>
<dbReference type="PANTHER" id="PTHR35190:SF1">
    <property type="entry name" value="PEPTIDASE C45 HYDROLASE DOMAIN-CONTAINING PROTEIN"/>
    <property type="match status" value="1"/>
</dbReference>
<sequence length="465" mass="52304">MKRIIAIAIVGGLLLLGARTPKSDAMVRQSEPVKPVANYDTKETAVYTEDGIEADVLFEYTTPDGICTIKVTEAYYDVTLDEEKATPYQAGLAYGRAIKEVYPSYCADFEPYIHENIRYAFPNVKDDFSPVTKRLDRLFNSINGDYQQEIKGLADGLGLKNQGIKKDGILSRQEFLAGQMLPDALRQTACSGLSLWGEKTITGDMLAVRCIEWQLGSDNTMCKIHSVLHLKNGEKSIASIGFLGLLEVISGINNDGVFGAILDVDTGQEYDFEGKTCYTYSLRKALEEYNTAKDVGEYMVSNSDRFTYSHNIMITDGNESYCAEDAVLKIKEKGKGYSVLRDNKTPMMKDVKWESPDSFCIINSFVTENNYDIMSGFLPNVARFVKYNEWVKNTDKFDVVELKNTMTQEQVETDLYGSPVIYNVHKDDLTQMILIDYHQGSVQVVFTGLDGVEDKPVFYQVEKFK</sequence>
<dbReference type="NCBIfam" id="NF040521">
    <property type="entry name" value="C45_proenzyme"/>
    <property type="match status" value="1"/>
</dbReference>
<dbReference type="EMBL" id="VTVE01000005">
    <property type="protein sequence ID" value="NEX02785.1"/>
    <property type="molecule type" value="Genomic_DNA"/>
</dbReference>
<dbReference type="InterPro" id="IPR047803">
    <property type="entry name" value="DCD1A/B-like"/>
</dbReference>
<organism evidence="1 2">
    <name type="scientific">Pseudobutyrivibrio xylanivorans</name>
    <dbReference type="NCBI Taxonomy" id="185007"/>
    <lineage>
        <taxon>Bacteria</taxon>
        <taxon>Bacillati</taxon>
        <taxon>Bacillota</taxon>
        <taxon>Clostridia</taxon>
        <taxon>Lachnospirales</taxon>
        <taxon>Lachnospiraceae</taxon>
        <taxon>Pseudobutyrivibrio</taxon>
    </lineage>
</organism>
<comment type="caution">
    <text evidence="1">The sequence shown here is derived from an EMBL/GenBank/DDBJ whole genome shotgun (WGS) entry which is preliminary data.</text>
</comment>
<dbReference type="PANTHER" id="PTHR35190">
    <property type="entry name" value="PROTEIN DCD1B"/>
    <property type="match status" value="1"/>
</dbReference>
<evidence type="ECO:0008006" key="3">
    <source>
        <dbReference type="Google" id="ProtNLM"/>
    </source>
</evidence>
<gene>
    <name evidence="1" type="ORF">F0Q01_12935</name>
</gene>
<evidence type="ECO:0000313" key="1">
    <source>
        <dbReference type="EMBL" id="NEX02785.1"/>
    </source>
</evidence>
<evidence type="ECO:0000313" key="2">
    <source>
        <dbReference type="Proteomes" id="UP000473091"/>
    </source>
</evidence>
<name>A0A6M0LJU7_PSEXY</name>
<dbReference type="AlphaFoldDB" id="A0A6M0LJU7"/>
<dbReference type="InterPro" id="IPR047794">
    <property type="entry name" value="C45_proenzyme-like"/>
</dbReference>
<accession>A0A6M0LJU7</accession>